<evidence type="ECO:0000313" key="1">
    <source>
        <dbReference type="EMBL" id="WVZ53609.1"/>
    </source>
</evidence>
<evidence type="ECO:0000313" key="2">
    <source>
        <dbReference type="Proteomes" id="UP001341281"/>
    </source>
</evidence>
<sequence length="91" mass="9593">MAGNGGDGVEGSAVVTAAQGLGYLAVGVRGRCRYLPIATTKAQVKIDFQTQSELKSNLFSSPFRTAGVGLSKTDAQYTYGFRFGRHMNGKG</sequence>
<dbReference type="Proteomes" id="UP001341281">
    <property type="component" value="Chromosome 01"/>
</dbReference>
<dbReference type="AlphaFoldDB" id="A0AAQ3PK29"/>
<dbReference type="EMBL" id="CP144745">
    <property type="protein sequence ID" value="WVZ53609.1"/>
    <property type="molecule type" value="Genomic_DNA"/>
</dbReference>
<organism evidence="1 2">
    <name type="scientific">Paspalum notatum var. saurae</name>
    <dbReference type="NCBI Taxonomy" id="547442"/>
    <lineage>
        <taxon>Eukaryota</taxon>
        <taxon>Viridiplantae</taxon>
        <taxon>Streptophyta</taxon>
        <taxon>Embryophyta</taxon>
        <taxon>Tracheophyta</taxon>
        <taxon>Spermatophyta</taxon>
        <taxon>Magnoliopsida</taxon>
        <taxon>Liliopsida</taxon>
        <taxon>Poales</taxon>
        <taxon>Poaceae</taxon>
        <taxon>PACMAD clade</taxon>
        <taxon>Panicoideae</taxon>
        <taxon>Andropogonodae</taxon>
        <taxon>Paspaleae</taxon>
        <taxon>Paspalinae</taxon>
        <taxon>Paspalum</taxon>
    </lineage>
</organism>
<proteinExistence type="predicted"/>
<keyword evidence="2" id="KW-1185">Reference proteome</keyword>
<gene>
    <name evidence="1" type="ORF">U9M48_004523</name>
</gene>
<protein>
    <submittedName>
        <fullName evidence="1">Uncharacterized protein</fullName>
    </submittedName>
</protein>
<accession>A0AAQ3PK29</accession>
<reference evidence="1 2" key="1">
    <citation type="submission" date="2024-02" db="EMBL/GenBank/DDBJ databases">
        <title>High-quality chromosome-scale genome assembly of Pensacola bahiagrass (Paspalum notatum Flugge var. saurae).</title>
        <authorList>
            <person name="Vega J.M."/>
            <person name="Podio M."/>
            <person name="Orjuela J."/>
            <person name="Siena L.A."/>
            <person name="Pessino S.C."/>
            <person name="Combes M.C."/>
            <person name="Mariac C."/>
            <person name="Albertini E."/>
            <person name="Pupilli F."/>
            <person name="Ortiz J.P.A."/>
            <person name="Leblanc O."/>
        </authorList>
    </citation>
    <scope>NUCLEOTIDE SEQUENCE [LARGE SCALE GENOMIC DNA]</scope>
    <source>
        <strain evidence="1">R1</strain>
        <tissue evidence="1">Leaf</tissue>
    </source>
</reference>
<name>A0AAQ3PK29_PASNO</name>